<name>G8EJT3_9CAUD</name>
<evidence type="ECO:0000313" key="1">
    <source>
        <dbReference type="EMBL" id="AET09815.1"/>
    </source>
</evidence>
<dbReference type="Proteomes" id="UP000007318">
    <property type="component" value="Segment"/>
</dbReference>
<organism evidence="1 2">
    <name type="scientific">Gordonia phage GTE5</name>
    <dbReference type="NCBI Taxonomy" id="319522"/>
    <lineage>
        <taxon>Viruses</taxon>
        <taxon>Duplodnaviria</taxon>
        <taxon>Heunggongvirae</taxon>
        <taxon>Uroviricota</taxon>
        <taxon>Caudoviricetes</taxon>
        <taxon>Zierdtviridae</taxon>
        <taxon>Emilbogenvirinae</taxon>
        <taxon>Gruunavirus</taxon>
        <taxon>Gruunavirus GTE5</taxon>
    </lineage>
</organism>
<accession>G8EJT3</accession>
<sequence length="94" mass="10265">MPVTPSPYSVRVDVHRFAAVASCSDRCALTLSLRFAAMYFSTVINVPVDVNRCQPWRSGAVGPGARPSCLLCSWPTPYGMSALTRNPYMLQPCP</sequence>
<evidence type="ECO:0000313" key="2">
    <source>
        <dbReference type="Proteomes" id="UP000007318"/>
    </source>
</evidence>
<dbReference type="GeneID" id="11459716"/>
<keyword evidence="2" id="KW-1185">Reference proteome</keyword>
<reference evidence="1 2" key="1">
    <citation type="journal article" date="2011" name="Appl. Environ. Microbiol.">
        <title>Genome sequence and characterization of the related Gordonia phages GTE5 and GRU1 and their use as potential biocontrol agents.</title>
        <authorList>
            <person name="Petrovski S."/>
            <person name="Tillett D."/>
            <person name="Seviour R.J."/>
        </authorList>
    </citation>
    <scope>NUCLEOTIDE SEQUENCE [LARGE SCALE GENOMIC DNA]</scope>
</reference>
<proteinExistence type="predicted"/>
<dbReference type="RefSeq" id="YP_004935797.1">
    <property type="nucleotide sequence ID" value="NC_016434.1"/>
</dbReference>
<dbReference type="KEGG" id="vg:11459716"/>
<protein>
    <submittedName>
        <fullName evidence="1">Uncharacterized protein</fullName>
    </submittedName>
</protein>
<dbReference type="EMBL" id="JF923796">
    <property type="protein sequence ID" value="AET09815.1"/>
    <property type="molecule type" value="Genomic_DNA"/>
</dbReference>